<comment type="similarity">
    <text evidence="8">Belongs to the auxin efflux carrier (TC 2.A.69.2) family.</text>
</comment>
<keyword evidence="3" id="KW-0813">Transport</keyword>
<keyword evidence="4 9" id="KW-0812">Transmembrane</keyword>
<evidence type="ECO:0000256" key="9">
    <source>
        <dbReference type="SAM" id="Phobius"/>
    </source>
</evidence>
<evidence type="ECO:0000256" key="1">
    <source>
        <dbReference type="ARBA" id="ARBA00004141"/>
    </source>
</evidence>
<dbReference type="InterPro" id="IPR045033">
    <property type="entry name" value="PILS1/3/4/5/7"/>
</dbReference>
<sequence>MASLESVTATLSASMKSIGTAVTMAGVGFYLHYRNFVTKEGKRTLALMSQKVTFPLYFMTKICFCNQDWSDKPCPDVTSTLHDTWALLLWPFFMVGTGLLVGKIVIRLTNTPTRQASSVLAAIAFANNTTLPITLLAVVRANFPSDSDLGHIDPTLFLSVYLVTYPILQWSLGGWILTPDDDEKDEKSVVLSVAESFKRIIHHPKSTPAHYRNVLNNKEMVMARNLRTKGLTSSDEGCYMTELDLKRMGDDAEEAEEYFRRNRHFKLNTLNKLKAESALTWETPKYHRQQSSLSSGKCDDEETCPLMESPGYRYDECLGKEAGINIVDELPPLMPASPGITYGGINKSQRTLASHYETDNLWETIKNVLDRTLFQPPVIGALLGILCAVTPARGSFVDLVNRHSGAPLQWFFDGLYKGNLESGIYPRTPQYRILNLLLGLALIQLVVWLYRTTCLS</sequence>
<evidence type="ECO:0000256" key="5">
    <source>
        <dbReference type="ARBA" id="ARBA00022989"/>
    </source>
</evidence>
<comment type="function">
    <text evidence="7">Involved in cellular auxin homeostasis by regulating auxin metabolism. Regulates intracellular auxin accumulation at the endoplasmic reticulum and thus auxin availability for nuclear auxin signaling.</text>
</comment>
<dbReference type="GO" id="GO:0012505">
    <property type="term" value="C:endomembrane system"/>
    <property type="evidence" value="ECO:0007669"/>
    <property type="project" value="UniProtKB-SubCell"/>
</dbReference>
<evidence type="ECO:0000256" key="6">
    <source>
        <dbReference type="ARBA" id="ARBA00023136"/>
    </source>
</evidence>
<dbReference type="PANTHER" id="PTHR31651:SF33">
    <property type="entry name" value="PROTEIN PIN-LIKES 1"/>
    <property type="match status" value="1"/>
</dbReference>
<keyword evidence="6 9" id="KW-0472">Membrane</keyword>
<protein>
    <submittedName>
        <fullName evidence="10">Uncharacterized protein</fullName>
    </submittedName>
</protein>
<dbReference type="Pfam" id="PF03547">
    <property type="entry name" value="Mem_trans"/>
    <property type="match status" value="1"/>
</dbReference>
<evidence type="ECO:0000256" key="3">
    <source>
        <dbReference type="ARBA" id="ARBA00022448"/>
    </source>
</evidence>
<evidence type="ECO:0000313" key="10">
    <source>
        <dbReference type="EMBL" id="CAE0420245.1"/>
    </source>
</evidence>
<comment type="subcellular location">
    <subcellularLocation>
        <location evidence="2">Endomembrane system</location>
    </subcellularLocation>
    <subcellularLocation>
        <location evidence="1">Membrane</location>
        <topology evidence="1">Multi-pass membrane protein</topology>
    </subcellularLocation>
</comment>
<name>A0A7S3PDG2_9STRA</name>
<keyword evidence="5 9" id="KW-1133">Transmembrane helix</keyword>
<organism evidence="10">
    <name type="scientific">Amphora coffeiformis</name>
    <dbReference type="NCBI Taxonomy" id="265554"/>
    <lineage>
        <taxon>Eukaryota</taxon>
        <taxon>Sar</taxon>
        <taxon>Stramenopiles</taxon>
        <taxon>Ochrophyta</taxon>
        <taxon>Bacillariophyta</taxon>
        <taxon>Bacillariophyceae</taxon>
        <taxon>Bacillariophycidae</taxon>
        <taxon>Thalassiophysales</taxon>
        <taxon>Catenulaceae</taxon>
        <taxon>Amphora</taxon>
    </lineage>
</organism>
<dbReference type="GO" id="GO:0016020">
    <property type="term" value="C:membrane"/>
    <property type="evidence" value="ECO:0007669"/>
    <property type="project" value="UniProtKB-SubCell"/>
</dbReference>
<dbReference type="AlphaFoldDB" id="A0A7S3PDG2"/>
<dbReference type="InterPro" id="IPR004776">
    <property type="entry name" value="Mem_transp_PIN-like"/>
</dbReference>
<feature type="transmembrane region" description="Helical" evidence="9">
    <location>
        <begin position="433"/>
        <end position="450"/>
    </location>
</feature>
<evidence type="ECO:0000256" key="7">
    <source>
        <dbReference type="ARBA" id="ARBA00025100"/>
    </source>
</evidence>
<dbReference type="PANTHER" id="PTHR31651">
    <property type="match status" value="1"/>
</dbReference>
<feature type="transmembrane region" description="Helical" evidence="9">
    <location>
        <begin position="118"/>
        <end position="138"/>
    </location>
</feature>
<evidence type="ECO:0000256" key="2">
    <source>
        <dbReference type="ARBA" id="ARBA00004308"/>
    </source>
</evidence>
<evidence type="ECO:0000256" key="4">
    <source>
        <dbReference type="ARBA" id="ARBA00022692"/>
    </source>
</evidence>
<feature type="transmembrane region" description="Helical" evidence="9">
    <location>
        <begin position="85"/>
        <end position="106"/>
    </location>
</feature>
<dbReference type="EMBL" id="HBIM01023016">
    <property type="protein sequence ID" value="CAE0420245.1"/>
    <property type="molecule type" value="Transcribed_RNA"/>
</dbReference>
<proteinExistence type="inferred from homology"/>
<gene>
    <name evidence="10" type="ORF">ACOF00016_LOCUS17032</name>
</gene>
<evidence type="ECO:0000256" key="8">
    <source>
        <dbReference type="ARBA" id="ARBA00025752"/>
    </source>
</evidence>
<accession>A0A7S3PDG2</accession>
<feature type="transmembrane region" description="Helical" evidence="9">
    <location>
        <begin position="158"/>
        <end position="177"/>
    </location>
</feature>
<reference evidence="10" key="1">
    <citation type="submission" date="2021-01" db="EMBL/GenBank/DDBJ databases">
        <authorList>
            <person name="Corre E."/>
            <person name="Pelletier E."/>
            <person name="Niang G."/>
            <person name="Scheremetjew M."/>
            <person name="Finn R."/>
            <person name="Kale V."/>
            <person name="Holt S."/>
            <person name="Cochrane G."/>
            <person name="Meng A."/>
            <person name="Brown T."/>
            <person name="Cohen L."/>
        </authorList>
    </citation>
    <scope>NUCLEOTIDE SEQUENCE</scope>
    <source>
        <strain evidence="10">CCMP127</strain>
    </source>
</reference>
<dbReference type="GO" id="GO:0055085">
    <property type="term" value="P:transmembrane transport"/>
    <property type="evidence" value="ECO:0007669"/>
    <property type="project" value="InterPro"/>
</dbReference>